<feature type="compositionally biased region" description="Acidic residues" evidence="1">
    <location>
        <begin position="354"/>
        <end position="373"/>
    </location>
</feature>
<feature type="compositionally biased region" description="Basic and acidic residues" evidence="1">
    <location>
        <begin position="562"/>
        <end position="571"/>
    </location>
</feature>
<feature type="compositionally biased region" description="Acidic residues" evidence="1">
    <location>
        <begin position="431"/>
        <end position="446"/>
    </location>
</feature>
<feature type="region of interest" description="Disordered" evidence="1">
    <location>
        <begin position="50"/>
        <end position="251"/>
    </location>
</feature>
<comment type="caution">
    <text evidence="2">The sequence shown here is derived from an EMBL/GenBank/DDBJ whole genome shotgun (WGS) entry which is preliminary data.</text>
</comment>
<feature type="compositionally biased region" description="Basic and acidic residues" evidence="1">
    <location>
        <begin position="447"/>
        <end position="459"/>
    </location>
</feature>
<evidence type="ECO:0000313" key="2">
    <source>
        <dbReference type="EMBL" id="MRU15562.1"/>
    </source>
</evidence>
<proteinExistence type="predicted"/>
<sequence>MKAIAEYFRDLAADDRYFGAEPPTPDADMLARIAEREIARRVDAHEQEGKIVLRAAEDAALNAPATPEQETEPKSDAPSMKEEADAPAPVDQPETEPAPEQDRTADEAPEAEPMPEPAEEPVTADLAETEPDSEPSPEVTEAVAEGTEEPALESDGGEAVSEPEATHEVAPEPIAEDEPEAEADAIQEAEAEPEPEDTAATEEPAEEDMATLASMASLGDEPVEDVAPETDAAPVEPEAEDAAGEGDSVADRLRRIRSLVQDSDSGFEDTVYSEDEHAQDFLSETAADLDEVLSEDDAAETAAQDETEEPDFSAVLDAVEARTPIQEPVEAPKPEPKAEEFAEDTLAQLLADAMPEEAEEPADEAEVSEDDEERPLVQARVVKMKRSEFEAAIAEGYIEEDGDEDLDSNLFGDDSGLSAEEEAELQRELAEVEAEFGESEQAEDSETADKESAPLRLTEEEQVQDLAEDEGEEPSEEAEPEQTPRGISKLERAERQADLARIFDEADTQLEAPESNKRRSAIQHLRAAVAATRAEKNAGASLKEDVDDTPYRSDLASVVRPRRPEPGEGRPRASRPSVKPSAPAPLKLVAEQRVDVDSTPVRPRRVSTADLADVETVSESGGNFSEFAEEMGVRGLPELLEAAAAYMSDVEGRAQFSRPMLMGKLKEVEGSAFSREDGLRTFGQLLRQGKLQKLKGGRFSVTESTDFRAETRNAG</sequence>
<gene>
    <name evidence="2" type="ORF">FDP25_08985</name>
</gene>
<dbReference type="Proteomes" id="UP000564704">
    <property type="component" value="Unassembled WGS sequence"/>
</dbReference>
<feature type="compositionally biased region" description="Acidic residues" evidence="1">
    <location>
        <begin position="146"/>
        <end position="156"/>
    </location>
</feature>
<feature type="compositionally biased region" description="Acidic residues" evidence="1">
    <location>
        <begin position="174"/>
        <end position="209"/>
    </location>
</feature>
<feature type="region of interest" description="Disordered" evidence="1">
    <location>
        <begin position="352"/>
        <end position="382"/>
    </location>
</feature>
<feature type="compositionally biased region" description="Acidic residues" evidence="1">
    <location>
        <begin position="460"/>
        <end position="480"/>
    </location>
</feature>
<name>A0A844CLP7_9RHOB</name>
<feature type="compositionally biased region" description="Basic and acidic residues" evidence="1">
    <location>
        <begin position="488"/>
        <end position="504"/>
    </location>
</feature>
<organism evidence="2 3">
    <name type="scientific">Roseovarius bejariae</name>
    <dbReference type="NCBI Taxonomy" id="2576383"/>
    <lineage>
        <taxon>Bacteria</taxon>
        <taxon>Pseudomonadati</taxon>
        <taxon>Pseudomonadota</taxon>
        <taxon>Alphaproteobacteria</taxon>
        <taxon>Rhodobacterales</taxon>
        <taxon>Roseobacteraceae</taxon>
        <taxon>Roseovarius</taxon>
    </lineage>
</organism>
<protein>
    <submittedName>
        <fullName evidence="2">Uncharacterized protein</fullName>
    </submittedName>
</protein>
<feature type="compositionally biased region" description="Basic and acidic residues" evidence="1">
    <location>
        <begin position="71"/>
        <end position="84"/>
    </location>
</feature>
<dbReference type="EMBL" id="SZWE01000001">
    <property type="protein sequence ID" value="MRU15562.1"/>
    <property type="molecule type" value="Genomic_DNA"/>
</dbReference>
<feature type="compositionally biased region" description="Acidic residues" evidence="1">
    <location>
        <begin position="397"/>
        <end position="407"/>
    </location>
</feature>
<reference evidence="2 3" key="1">
    <citation type="submission" date="2019-05" db="EMBL/GenBank/DDBJ databases">
        <title>Roseovarius bejariae sp. nov., a moderately halophylic bacterium isolated from a saline soil in Rambla Salada (Murcia).</title>
        <authorList>
            <person name="Castro D.J."/>
            <person name="Gomez-Altuve A."/>
            <person name="Reina J.C."/>
            <person name="Rodriguez M."/>
            <person name="Sampedro I."/>
            <person name="Llamas I."/>
            <person name="Martinez-Checa F."/>
        </authorList>
    </citation>
    <scope>NUCLEOTIDE SEQUENCE [LARGE SCALE GENOMIC DNA]</scope>
    <source>
        <strain evidence="2 3">A21</strain>
    </source>
</reference>
<evidence type="ECO:0000256" key="1">
    <source>
        <dbReference type="SAM" id="MobiDB-lite"/>
    </source>
</evidence>
<accession>A0A844CLP7</accession>
<evidence type="ECO:0000313" key="3">
    <source>
        <dbReference type="Proteomes" id="UP000564704"/>
    </source>
</evidence>
<keyword evidence="3" id="KW-1185">Reference proteome</keyword>
<feature type="region of interest" description="Disordered" evidence="1">
    <location>
        <begin position="395"/>
        <end position="602"/>
    </location>
</feature>
<dbReference type="AlphaFoldDB" id="A0A844CLP7"/>
<dbReference type="OrthoDB" id="7798282at2"/>
<dbReference type="RefSeq" id="WP_154150958.1">
    <property type="nucleotide sequence ID" value="NZ_SZWE01000001.1"/>
</dbReference>